<dbReference type="RefSeq" id="XP_007861507.1">
    <property type="nucleotide sequence ID" value="XM_007863316.1"/>
</dbReference>
<reference evidence="1 2" key="1">
    <citation type="journal article" date="2012" name="Science">
        <title>The Paleozoic origin of enzymatic lignin decomposition reconstructed from 31 fungal genomes.</title>
        <authorList>
            <person name="Floudas D."/>
            <person name="Binder M."/>
            <person name="Riley R."/>
            <person name="Barry K."/>
            <person name="Blanchette R.A."/>
            <person name="Henrissat B."/>
            <person name="Martinez A.T."/>
            <person name="Otillar R."/>
            <person name="Spatafora J.W."/>
            <person name="Yadav J.S."/>
            <person name="Aerts A."/>
            <person name="Benoit I."/>
            <person name="Boyd A."/>
            <person name="Carlson A."/>
            <person name="Copeland A."/>
            <person name="Coutinho P.M."/>
            <person name="de Vries R.P."/>
            <person name="Ferreira P."/>
            <person name="Findley K."/>
            <person name="Foster B."/>
            <person name="Gaskell J."/>
            <person name="Glotzer D."/>
            <person name="Gorecki P."/>
            <person name="Heitman J."/>
            <person name="Hesse C."/>
            <person name="Hori C."/>
            <person name="Igarashi K."/>
            <person name="Jurgens J.A."/>
            <person name="Kallen N."/>
            <person name="Kersten P."/>
            <person name="Kohler A."/>
            <person name="Kuees U."/>
            <person name="Kumar T.K.A."/>
            <person name="Kuo A."/>
            <person name="LaButti K."/>
            <person name="Larrondo L.F."/>
            <person name="Lindquist E."/>
            <person name="Ling A."/>
            <person name="Lombard V."/>
            <person name="Lucas S."/>
            <person name="Lundell T."/>
            <person name="Martin R."/>
            <person name="McLaughlin D.J."/>
            <person name="Morgenstern I."/>
            <person name="Morin E."/>
            <person name="Murat C."/>
            <person name="Nagy L.G."/>
            <person name="Nolan M."/>
            <person name="Ohm R.A."/>
            <person name="Patyshakuliyeva A."/>
            <person name="Rokas A."/>
            <person name="Ruiz-Duenas F.J."/>
            <person name="Sabat G."/>
            <person name="Salamov A."/>
            <person name="Samejima M."/>
            <person name="Schmutz J."/>
            <person name="Slot J.C."/>
            <person name="St John F."/>
            <person name="Stenlid J."/>
            <person name="Sun H."/>
            <person name="Sun S."/>
            <person name="Syed K."/>
            <person name="Tsang A."/>
            <person name="Wiebenga A."/>
            <person name="Young D."/>
            <person name="Pisabarro A."/>
            <person name="Eastwood D.C."/>
            <person name="Martin F."/>
            <person name="Cullen D."/>
            <person name="Grigoriev I.V."/>
            <person name="Hibbett D.S."/>
        </authorList>
    </citation>
    <scope>NUCLEOTIDE SEQUENCE [LARGE SCALE GENOMIC DNA]</scope>
    <source>
        <strain evidence="1 2">ATCC 11539</strain>
    </source>
</reference>
<accession>S7QP08</accession>
<dbReference type="eggNOG" id="ENOG502T145">
    <property type="taxonomic scope" value="Eukaryota"/>
</dbReference>
<dbReference type="AlphaFoldDB" id="S7QP08"/>
<dbReference type="Proteomes" id="UP000030669">
    <property type="component" value="Unassembled WGS sequence"/>
</dbReference>
<evidence type="ECO:0000313" key="2">
    <source>
        <dbReference type="Proteomes" id="UP000030669"/>
    </source>
</evidence>
<name>S7QP08_GLOTA</name>
<evidence type="ECO:0000313" key="1">
    <source>
        <dbReference type="EMBL" id="EPQ61311.1"/>
    </source>
</evidence>
<dbReference type="KEGG" id="gtr:GLOTRDRAFT_135806"/>
<keyword evidence="2" id="KW-1185">Reference proteome</keyword>
<dbReference type="HOGENOM" id="CLU_066045_1_0_1"/>
<dbReference type="OMA" id="CQHTHTF"/>
<organism evidence="1 2">
    <name type="scientific">Gloeophyllum trabeum (strain ATCC 11539 / FP-39264 / Madison 617)</name>
    <name type="common">Brown rot fungus</name>
    <dbReference type="NCBI Taxonomy" id="670483"/>
    <lineage>
        <taxon>Eukaryota</taxon>
        <taxon>Fungi</taxon>
        <taxon>Dikarya</taxon>
        <taxon>Basidiomycota</taxon>
        <taxon>Agaricomycotina</taxon>
        <taxon>Agaricomycetes</taxon>
        <taxon>Gloeophyllales</taxon>
        <taxon>Gloeophyllaceae</taxon>
        <taxon>Gloeophyllum</taxon>
    </lineage>
</organism>
<protein>
    <submittedName>
        <fullName evidence="1">Uncharacterized protein</fullName>
    </submittedName>
</protein>
<proteinExistence type="predicted"/>
<sequence length="386" mass="43575">MTGISPHLGHLVRTTSTVTARPPPSPIALGTIWSSCFKRTLSNDTTRHSDAPAITTPGCPSYAGKGLNLRTLDPSRLSSADYIDISGKHSILTRIWANPLPPFDKKHSIEYLVTRRPEDPPTFPAGTRGFLYWYKEADAPPLAADVRFRLVKSPHVRDFSSGDDLRQPDGNVWRISMFRIARYERYSTLRTLLLSERLITQDMLDLAAQASGSNGRRVARPRSSSQLVWKFGQPFPVRLRKDAKIVLWIVGRSAVRRFRLQHIDVQEQIQDVDEGSPFMTNPRDTLTYFSSGKCFVQFERSALPPHEGTRTVVLRVVKTCESTLSSVTVPQPQEGELVYTRNRQKIRVPWSVNVDEIKGKNQQYPTRMALKLLFENEQIPPTGVGP</sequence>
<dbReference type="GeneID" id="19303394"/>
<dbReference type="OrthoDB" id="2750929at2759"/>
<dbReference type="EMBL" id="KB469296">
    <property type="protein sequence ID" value="EPQ61311.1"/>
    <property type="molecule type" value="Genomic_DNA"/>
</dbReference>
<gene>
    <name evidence="1" type="ORF">GLOTRDRAFT_135806</name>
</gene>